<sequence>MQSIVLKKTSESISLDRRRGYEWIDPIEDEVEKAVVNLVKTISLENINIEEAKLKINETKKLRDNQSEEYEDEIVLNNPQVENTNNN</sequence>
<reference evidence="2 3" key="1">
    <citation type="journal article" date="2013" name="BMC Genomics">
        <title>Genome sequencing and comparative genomics of honey bee microsporidia, Nosema apis reveal novel insights into host-parasite interactions.</title>
        <authorList>
            <person name="Chen Yp."/>
            <person name="Pettis J.S."/>
            <person name="Zhao Y."/>
            <person name="Liu X."/>
            <person name="Tallon L.J."/>
            <person name="Sadzewicz L.D."/>
            <person name="Li R."/>
            <person name="Zheng H."/>
            <person name="Huang S."/>
            <person name="Zhang X."/>
            <person name="Hamilton M.C."/>
            <person name="Pernal S.F."/>
            <person name="Melathopoulos A.P."/>
            <person name="Yan X."/>
            <person name="Evans J.D."/>
        </authorList>
    </citation>
    <scope>NUCLEOTIDE SEQUENCE [LARGE SCALE GENOMIC DNA]</scope>
    <source>
        <strain evidence="2 3">BRL 01</strain>
    </source>
</reference>
<keyword evidence="3" id="KW-1185">Reference proteome</keyword>
<evidence type="ECO:0000313" key="3">
    <source>
        <dbReference type="Proteomes" id="UP000053780"/>
    </source>
</evidence>
<organism evidence="2 3">
    <name type="scientific">Vairimorpha apis BRL 01</name>
    <dbReference type="NCBI Taxonomy" id="1037528"/>
    <lineage>
        <taxon>Eukaryota</taxon>
        <taxon>Fungi</taxon>
        <taxon>Fungi incertae sedis</taxon>
        <taxon>Microsporidia</taxon>
        <taxon>Nosematidae</taxon>
        <taxon>Vairimorpha</taxon>
    </lineage>
</organism>
<evidence type="ECO:0000313" key="2">
    <source>
        <dbReference type="EMBL" id="EQB60557.1"/>
    </source>
</evidence>
<dbReference type="VEuPathDB" id="MicrosporidiaDB:NAPIS_ORF01873"/>
<proteinExistence type="predicted"/>
<dbReference type="EMBL" id="KE647275">
    <property type="protein sequence ID" value="EQB60557.1"/>
    <property type="molecule type" value="Genomic_DNA"/>
</dbReference>
<feature type="region of interest" description="Disordered" evidence="1">
    <location>
        <begin position="63"/>
        <end position="87"/>
    </location>
</feature>
<protein>
    <submittedName>
        <fullName evidence="2">Uncharacterized protein</fullName>
    </submittedName>
</protein>
<evidence type="ECO:0000256" key="1">
    <source>
        <dbReference type="SAM" id="MobiDB-lite"/>
    </source>
</evidence>
<gene>
    <name evidence="2" type="ORF">NAPIS_ORF01873</name>
</gene>
<dbReference type="HOGENOM" id="CLU_166288_0_0_1"/>
<feature type="compositionally biased region" description="Polar residues" evidence="1">
    <location>
        <begin position="77"/>
        <end position="87"/>
    </location>
</feature>
<dbReference type="Proteomes" id="UP000053780">
    <property type="component" value="Unassembled WGS sequence"/>
</dbReference>
<accession>T0KZ56</accession>
<dbReference type="AlphaFoldDB" id="T0KZ56"/>
<name>T0KZ56_9MICR</name>